<protein>
    <recommendedName>
        <fullName evidence="4">Secreted protein</fullName>
    </recommendedName>
</protein>
<keyword evidence="1" id="KW-0732">Signal</keyword>
<dbReference type="AlphaFoldDB" id="H0EYZ0"/>
<dbReference type="OrthoDB" id="3466524at2759"/>
<evidence type="ECO:0000256" key="1">
    <source>
        <dbReference type="SAM" id="SignalP"/>
    </source>
</evidence>
<keyword evidence="3" id="KW-1185">Reference proteome</keyword>
<reference evidence="2 3" key="1">
    <citation type="journal article" date="2012" name="Eukaryot. Cell">
        <title>Genome sequence of the fungus Glarea lozoyensis: the first genome sequence of a species from the Helotiaceae family.</title>
        <authorList>
            <person name="Youssar L."/>
            <person name="Gruening B.A."/>
            <person name="Erxleben A."/>
            <person name="Guenther S."/>
            <person name="Huettel W."/>
        </authorList>
    </citation>
    <scope>NUCLEOTIDE SEQUENCE [LARGE SCALE GENOMIC DNA]</scope>
    <source>
        <strain evidence="3">ATCC 74030 / MF5533</strain>
    </source>
</reference>
<comment type="caution">
    <text evidence="2">The sequence shown here is derived from an EMBL/GenBank/DDBJ whole genome shotgun (WGS) entry which is preliminary data.</text>
</comment>
<evidence type="ECO:0000313" key="2">
    <source>
        <dbReference type="EMBL" id="EHK96258.1"/>
    </source>
</evidence>
<name>H0EYZ0_GLAL7</name>
<sequence>MRFTPTVLSLLGLANFGLSLPADGTGGTGLKVAGGLPYPLEPFTFKGNIGGHDVELTGSIDEQIEYMVKTYPDFDRENFQAISAESVGTSPSPKRDVLGTNNKIGKGQCCDEPHMRGHNWQYVYTSTVQRAINELKNNDNNYSIEPSCKYLATYAEDIKGHCIHTLTSDGITFLTTTCGQQFDTDNYNVVVNLTK</sequence>
<proteinExistence type="predicted"/>
<evidence type="ECO:0000313" key="3">
    <source>
        <dbReference type="Proteomes" id="UP000005446"/>
    </source>
</evidence>
<accession>H0EYZ0</accession>
<evidence type="ECO:0008006" key="4">
    <source>
        <dbReference type="Google" id="ProtNLM"/>
    </source>
</evidence>
<organism evidence="2 3">
    <name type="scientific">Glarea lozoyensis (strain ATCC 74030 / MF5533)</name>
    <dbReference type="NCBI Taxonomy" id="1104152"/>
    <lineage>
        <taxon>Eukaryota</taxon>
        <taxon>Fungi</taxon>
        <taxon>Dikarya</taxon>
        <taxon>Ascomycota</taxon>
        <taxon>Pezizomycotina</taxon>
        <taxon>Leotiomycetes</taxon>
        <taxon>Helotiales</taxon>
        <taxon>Helotiaceae</taxon>
        <taxon>Glarea</taxon>
    </lineage>
</organism>
<feature type="chain" id="PRO_5003532905" description="Secreted protein" evidence="1">
    <location>
        <begin position="20"/>
        <end position="195"/>
    </location>
</feature>
<dbReference type="HOGENOM" id="CLU_089018_2_2_1"/>
<feature type="signal peptide" evidence="1">
    <location>
        <begin position="1"/>
        <end position="19"/>
    </location>
</feature>
<gene>
    <name evidence="2" type="ORF">M7I_8052</name>
</gene>
<dbReference type="InParanoid" id="H0EYZ0"/>
<dbReference type="Proteomes" id="UP000005446">
    <property type="component" value="Unassembled WGS sequence"/>
</dbReference>
<dbReference type="EMBL" id="AGUE01000263">
    <property type="protein sequence ID" value="EHK96258.1"/>
    <property type="molecule type" value="Genomic_DNA"/>
</dbReference>